<keyword evidence="7" id="KW-0325">Glycoprotein</keyword>
<accession>A0A9P1J193</accession>
<comment type="similarity">
    <text evidence="1 10">Belongs to the peptidase A1 family.</text>
</comment>
<dbReference type="GO" id="GO:0004190">
    <property type="term" value="F:aspartic-type endopeptidase activity"/>
    <property type="evidence" value="ECO:0007669"/>
    <property type="project" value="UniProtKB-KW"/>
</dbReference>
<dbReference type="AlphaFoldDB" id="A0A9P1J193"/>
<keyword evidence="6 9" id="KW-1015">Disulfide bond</keyword>
<dbReference type="Pfam" id="PF00026">
    <property type="entry name" value="Asp"/>
    <property type="match status" value="1"/>
</dbReference>
<keyword evidence="2 10" id="KW-0645">Protease</keyword>
<evidence type="ECO:0000256" key="10">
    <source>
        <dbReference type="RuleBase" id="RU000454"/>
    </source>
</evidence>
<evidence type="ECO:0000256" key="9">
    <source>
        <dbReference type="PIRSR" id="PIRSR601461-2"/>
    </source>
</evidence>
<dbReference type="InterPro" id="IPR021109">
    <property type="entry name" value="Peptidase_aspartic_dom_sf"/>
</dbReference>
<feature type="chain" id="PRO_5040315758" description="Peptidase A1 domain-containing protein" evidence="11">
    <location>
        <begin position="22"/>
        <end position="455"/>
    </location>
</feature>
<dbReference type="OrthoDB" id="771136at2759"/>
<evidence type="ECO:0000259" key="12">
    <source>
        <dbReference type="PROSITE" id="PS51767"/>
    </source>
</evidence>
<dbReference type="SUPFAM" id="SSF50630">
    <property type="entry name" value="Acid proteases"/>
    <property type="match status" value="1"/>
</dbReference>
<dbReference type="GO" id="GO:0006508">
    <property type="term" value="P:proteolysis"/>
    <property type="evidence" value="ECO:0007669"/>
    <property type="project" value="UniProtKB-KW"/>
</dbReference>
<evidence type="ECO:0000256" key="1">
    <source>
        <dbReference type="ARBA" id="ARBA00007447"/>
    </source>
</evidence>
<dbReference type="EMBL" id="CANHGI010000006">
    <property type="protein sequence ID" value="CAI5454726.1"/>
    <property type="molecule type" value="Genomic_DNA"/>
</dbReference>
<gene>
    <name evidence="13" type="ORF">CAMP_LOCUS17363</name>
</gene>
<feature type="disulfide bond" evidence="9">
    <location>
        <begin position="132"/>
        <end position="139"/>
    </location>
</feature>
<dbReference type="FunFam" id="2.40.70.10:FF:000009">
    <property type="entry name" value="Aspartic proteinase A1"/>
    <property type="match status" value="1"/>
</dbReference>
<evidence type="ECO:0000256" key="5">
    <source>
        <dbReference type="ARBA" id="ARBA00022801"/>
    </source>
</evidence>
<dbReference type="PANTHER" id="PTHR47966:SF51">
    <property type="entry name" value="BETA-SITE APP-CLEAVING ENZYME, ISOFORM A-RELATED"/>
    <property type="match status" value="1"/>
</dbReference>
<feature type="disulfide bond" evidence="9">
    <location>
        <begin position="340"/>
        <end position="377"/>
    </location>
</feature>
<evidence type="ECO:0000256" key="7">
    <source>
        <dbReference type="ARBA" id="ARBA00023180"/>
    </source>
</evidence>
<organism evidence="13 14">
    <name type="scientific">Caenorhabditis angaria</name>
    <dbReference type="NCBI Taxonomy" id="860376"/>
    <lineage>
        <taxon>Eukaryota</taxon>
        <taxon>Metazoa</taxon>
        <taxon>Ecdysozoa</taxon>
        <taxon>Nematoda</taxon>
        <taxon>Chromadorea</taxon>
        <taxon>Rhabditida</taxon>
        <taxon>Rhabditina</taxon>
        <taxon>Rhabditomorpha</taxon>
        <taxon>Rhabditoidea</taxon>
        <taxon>Rhabditidae</taxon>
        <taxon>Peloderinae</taxon>
        <taxon>Caenorhabditis</taxon>
    </lineage>
</organism>
<dbReference type="PRINTS" id="PR00792">
    <property type="entry name" value="PEPSIN"/>
</dbReference>
<feature type="disulfide bond" evidence="9">
    <location>
        <begin position="297"/>
        <end position="301"/>
    </location>
</feature>
<reference evidence="13" key="1">
    <citation type="submission" date="2022-11" db="EMBL/GenBank/DDBJ databases">
        <authorList>
            <person name="Kikuchi T."/>
        </authorList>
    </citation>
    <scope>NUCLEOTIDE SEQUENCE</scope>
    <source>
        <strain evidence="13">PS1010</strain>
    </source>
</reference>
<dbReference type="PROSITE" id="PS51767">
    <property type="entry name" value="PEPTIDASE_A1"/>
    <property type="match status" value="1"/>
</dbReference>
<dbReference type="PANTHER" id="PTHR47966">
    <property type="entry name" value="BETA-SITE APP-CLEAVING ENZYME, ISOFORM A-RELATED"/>
    <property type="match status" value="1"/>
</dbReference>
<dbReference type="InterPro" id="IPR033121">
    <property type="entry name" value="PEPTIDASE_A1"/>
</dbReference>
<evidence type="ECO:0000256" key="8">
    <source>
        <dbReference type="PIRSR" id="PIRSR601461-1"/>
    </source>
</evidence>
<proteinExistence type="inferred from homology"/>
<evidence type="ECO:0000256" key="6">
    <source>
        <dbReference type="ARBA" id="ARBA00023157"/>
    </source>
</evidence>
<keyword evidence="4 10" id="KW-0064">Aspartyl protease</keyword>
<dbReference type="Gene3D" id="2.40.70.10">
    <property type="entry name" value="Acid Proteases"/>
    <property type="match status" value="2"/>
</dbReference>
<dbReference type="FunFam" id="2.40.70.10:FF:000044">
    <property type="entry name" value="Lysosomal aspartic protease"/>
    <property type="match status" value="1"/>
</dbReference>
<evidence type="ECO:0000256" key="3">
    <source>
        <dbReference type="ARBA" id="ARBA00022729"/>
    </source>
</evidence>
<dbReference type="PROSITE" id="PS00141">
    <property type="entry name" value="ASP_PROTEASE"/>
    <property type="match status" value="2"/>
</dbReference>
<evidence type="ECO:0000256" key="4">
    <source>
        <dbReference type="ARBA" id="ARBA00022750"/>
    </source>
</evidence>
<evidence type="ECO:0000256" key="11">
    <source>
        <dbReference type="SAM" id="SignalP"/>
    </source>
</evidence>
<evidence type="ECO:0000256" key="2">
    <source>
        <dbReference type="ARBA" id="ARBA00022670"/>
    </source>
</evidence>
<feature type="active site" evidence="8">
    <location>
        <position position="119"/>
    </location>
</feature>
<evidence type="ECO:0000313" key="13">
    <source>
        <dbReference type="EMBL" id="CAI5454726.1"/>
    </source>
</evidence>
<protein>
    <recommendedName>
        <fullName evidence="12">Peptidase A1 domain-containing protein</fullName>
    </recommendedName>
</protein>
<dbReference type="InterPro" id="IPR001969">
    <property type="entry name" value="Aspartic_peptidase_AS"/>
</dbReference>
<evidence type="ECO:0000313" key="14">
    <source>
        <dbReference type="Proteomes" id="UP001152747"/>
    </source>
</evidence>
<keyword evidence="3 11" id="KW-0732">Signal</keyword>
<sequence length="455" mass="50487">MMSRTVLALLLVTILLAVGESRKVWSSRQVHRHLKTIPLTKQTTLRAQLYSAGNSHTFAKHRDQYHTKFADKYDKFLDEERLSQPLGEIDEILRNYMDAQYFGTISIGTPGQNFTVIFDTGSSNLWIPSKKCPFYDIACMLHHRYDSKSSSTYTEDGRKMAIQYGTGSMKGFISKDTVCVADICAEKQPFAEATSEPGITFVAAKFDGILGMAYPEIAVLGVTPVFNTLFEQKKVPSNVFSFWLNRNPDSEVGGEITFGGVDNRRYVDPIVYTPVTRKGYWQFKMDKVVGASNVLGCTSGCQAIADTGTSLIAGPKAQIEAIQNYIGAEPLIKGEYMISCDKVPTLPEVSFVIAGQTYSLKGDDYVLKIAQGGKTICLSGFMGIDLPERVGELWILGDVFIGRYYTVFDFEQNRVGFAQAKTADGFPVSPAVKPFNAAKYFEEDVESSEENDDTF</sequence>
<feature type="domain" description="Peptidase A1" evidence="12">
    <location>
        <begin position="101"/>
        <end position="418"/>
    </location>
</feature>
<feature type="active site" evidence="8">
    <location>
        <position position="306"/>
    </location>
</feature>
<dbReference type="GO" id="GO:0005764">
    <property type="term" value="C:lysosome"/>
    <property type="evidence" value="ECO:0007669"/>
    <property type="project" value="TreeGrafter"/>
</dbReference>
<comment type="caution">
    <text evidence="13">The sequence shown here is derived from an EMBL/GenBank/DDBJ whole genome shotgun (WGS) entry which is preliminary data.</text>
</comment>
<feature type="signal peptide" evidence="11">
    <location>
        <begin position="1"/>
        <end position="21"/>
    </location>
</feature>
<name>A0A9P1J193_9PELO</name>
<keyword evidence="5 10" id="KW-0378">Hydrolase</keyword>
<dbReference type="InterPro" id="IPR001461">
    <property type="entry name" value="Aspartic_peptidase_A1"/>
</dbReference>
<keyword evidence="14" id="KW-1185">Reference proteome</keyword>
<dbReference type="Proteomes" id="UP001152747">
    <property type="component" value="Unassembled WGS sequence"/>
</dbReference>